<reference evidence="7" key="1">
    <citation type="submission" date="2021-02" db="EMBL/GenBank/DDBJ databases">
        <title>Strain Y2R2, a novel species of the genus Halomonas.</title>
        <authorList>
            <person name="Huang H."/>
        </authorList>
    </citation>
    <scope>NUCLEOTIDE SEQUENCE</scope>
    <source>
        <strain evidence="7">Y2R2</strain>
    </source>
</reference>
<evidence type="ECO:0000256" key="5">
    <source>
        <dbReference type="ARBA" id="ARBA00023163"/>
    </source>
</evidence>
<sequence length="500" mass="55375">MHSGASVSLVGRKLFHLPSGVAIVSRAKRYEQLRDLLAERIHRGVYRCGDRLPSVRQWCREQGVSMTTAQACFAALEAEGVIEARPRSGYFVTTPTNNTPLPQRSRPEQRPVLVSRWKQVQALVVGSAPHQPRHALANGMPDLRAKTLLPLQRLLTQSQRQASLTQFAYDSLAGDAELRRQITHLMSHSGCMRHIDDVIVTTGCQEALAIALRLLTQPGDVVAVDSPAFYGAMQMLEARGLKALEIPTDAEHGISLGALELALEQWPIKAIMVTPTCNNPLGYSMDDERKRALVELARRHDVAIIEDDVYGDLAYAAPRPRSLAAFDEDGRVLLCSSVSKTLLPGLRLGWLAPGRYRDRALHEKYVSTGSSATLAQGSVAEFMARGHHARHLSAMRNQYRLQRDQMRTWVHQYFPQGTRVSAPSGGFMLWLELPEGFDSIALNQHLAEHRLEIAPGPLFSASGKYQRCLRLNFASPLNDDTHAAIRLIGDCARAQLLVVS</sequence>
<evidence type="ECO:0000256" key="2">
    <source>
        <dbReference type="ARBA" id="ARBA00022898"/>
    </source>
</evidence>
<keyword evidence="2" id="KW-0663">Pyridoxal phosphate</keyword>
<dbReference type="GO" id="GO:0003677">
    <property type="term" value="F:DNA binding"/>
    <property type="evidence" value="ECO:0007669"/>
    <property type="project" value="UniProtKB-KW"/>
</dbReference>
<keyword evidence="3" id="KW-0805">Transcription regulation</keyword>
<dbReference type="GO" id="GO:0008483">
    <property type="term" value="F:transaminase activity"/>
    <property type="evidence" value="ECO:0007669"/>
    <property type="project" value="UniProtKB-KW"/>
</dbReference>
<dbReference type="InterPro" id="IPR004839">
    <property type="entry name" value="Aminotransferase_I/II_large"/>
</dbReference>
<dbReference type="PANTHER" id="PTHR46577">
    <property type="entry name" value="HTH-TYPE TRANSCRIPTIONAL REGULATORY PROTEIN GABR"/>
    <property type="match status" value="1"/>
</dbReference>
<dbReference type="InterPro" id="IPR015424">
    <property type="entry name" value="PyrdxlP-dep_Trfase"/>
</dbReference>
<evidence type="ECO:0000256" key="3">
    <source>
        <dbReference type="ARBA" id="ARBA00023015"/>
    </source>
</evidence>
<feature type="domain" description="HTH gntR-type" evidence="6">
    <location>
        <begin position="27"/>
        <end position="95"/>
    </location>
</feature>
<dbReference type="Gene3D" id="3.40.640.10">
    <property type="entry name" value="Type I PLP-dependent aspartate aminotransferase-like (Major domain)"/>
    <property type="match status" value="1"/>
</dbReference>
<dbReference type="SUPFAM" id="SSF53383">
    <property type="entry name" value="PLP-dependent transferases"/>
    <property type="match status" value="1"/>
</dbReference>
<dbReference type="Gene3D" id="3.90.1150.10">
    <property type="entry name" value="Aspartate Aminotransferase, domain 1"/>
    <property type="match status" value="1"/>
</dbReference>
<dbReference type="InterPro" id="IPR051446">
    <property type="entry name" value="HTH_trans_reg/aminotransferase"/>
</dbReference>
<dbReference type="GO" id="GO:0030170">
    <property type="term" value="F:pyridoxal phosphate binding"/>
    <property type="evidence" value="ECO:0007669"/>
    <property type="project" value="InterPro"/>
</dbReference>
<protein>
    <submittedName>
        <fullName evidence="7">PLP-dependent aminotransferase family protein</fullName>
    </submittedName>
</protein>
<evidence type="ECO:0000256" key="1">
    <source>
        <dbReference type="ARBA" id="ARBA00005384"/>
    </source>
</evidence>
<dbReference type="Pfam" id="PF00155">
    <property type="entry name" value="Aminotran_1_2"/>
    <property type="match status" value="1"/>
</dbReference>
<evidence type="ECO:0000259" key="6">
    <source>
        <dbReference type="PROSITE" id="PS50949"/>
    </source>
</evidence>
<proteinExistence type="inferred from homology"/>
<keyword evidence="7" id="KW-0032">Aminotransferase</keyword>
<dbReference type="InterPro" id="IPR015422">
    <property type="entry name" value="PyrdxlP-dep_Trfase_small"/>
</dbReference>
<dbReference type="InterPro" id="IPR015421">
    <property type="entry name" value="PyrdxlP-dep_Trfase_major"/>
</dbReference>
<dbReference type="CDD" id="cd00609">
    <property type="entry name" value="AAT_like"/>
    <property type="match status" value="1"/>
</dbReference>
<dbReference type="InterPro" id="IPR036390">
    <property type="entry name" value="WH_DNA-bd_sf"/>
</dbReference>
<dbReference type="Proteomes" id="UP000324285">
    <property type="component" value="Chromosome"/>
</dbReference>
<dbReference type="Gene3D" id="1.10.10.10">
    <property type="entry name" value="Winged helix-like DNA-binding domain superfamily/Winged helix DNA-binding domain"/>
    <property type="match status" value="1"/>
</dbReference>
<dbReference type="EMBL" id="CP038437">
    <property type="protein sequence ID" value="QEM80127.1"/>
    <property type="molecule type" value="Genomic_DNA"/>
</dbReference>
<gene>
    <name evidence="7" type="ORF">E4T21_00080</name>
</gene>
<dbReference type="KEGG" id="hbh:E4T21_00080"/>
<dbReference type="InterPro" id="IPR000524">
    <property type="entry name" value="Tscrpt_reg_HTH_GntR"/>
</dbReference>
<dbReference type="CDD" id="cd07377">
    <property type="entry name" value="WHTH_GntR"/>
    <property type="match status" value="1"/>
</dbReference>
<dbReference type="AlphaFoldDB" id="A0A5C1NDJ9"/>
<keyword evidence="7" id="KW-0808">Transferase</keyword>
<keyword evidence="5" id="KW-0804">Transcription</keyword>
<keyword evidence="8" id="KW-1185">Reference proteome</keyword>
<accession>A0A5C1NDJ9</accession>
<dbReference type="SMART" id="SM00345">
    <property type="entry name" value="HTH_GNTR"/>
    <property type="match status" value="1"/>
</dbReference>
<name>A0A5C1NDJ9_9GAMM</name>
<evidence type="ECO:0000256" key="4">
    <source>
        <dbReference type="ARBA" id="ARBA00023125"/>
    </source>
</evidence>
<evidence type="ECO:0000313" key="7">
    <source>
        <dbReference type="EMBL" id="QEM80127.1"/>
    </source>
</evidence>
<evidence type="ECO:0000313" key="8">
    <source>
        <dbReference type="Proteomes" id="UP000324285"/>
    </source>
</evidence>
<dbReference type="PANTHER" id="PTHR46577:SF2">
    <property type="entry name" value="TRANSCRIPTIONAL REGULATORY PROTEIN"/>
    <property type="match status" value="1"/>
</dbReference>
<keyword evidence="4" id="KW-0238">DNA-binding</keyword>
<comment type="similarity">
    <text evidence="1">In the C-terminal section; belongs to the class-I pyridoxal-phosphate-dependent aminotransferase family.</text>
</comment>
<dbReference type="PROSITE" id="PS50949">
    <property type="entry name" value="HTH_GNTR"/>
    <property type="match status" value="1"/>
</dbReference>
<dbReference type="InterPro" id="IPR036388">
    <property type="entry name" value="WH-like_DNA-bd_sf"/>
</dbReference>
<dbReference type="OrthoDB" id="9804020at2"/>
<dbReference type="Pfam" id="PF00392">
    <property type="entry name" value="GntR"/>
    <property type="match status" value="1"/>
</dbReference>
<organism evidence="7 8">
    <name type="scientific">Halomonas binhaiensis</name>
    <dbReference type="NCBI Taxonomy" id="2562282"/>
    <lineage>
        <taxon>Bacteria</taxon>
        <taxon>Pseudomonadati</taxon>
        <taxon>Pseudomonadota</taxon>
        <taxon>Gammaproteobacteria</taxon>
        <taxon>Oceanospirillales</taxon>
        <taxon>Halomonadaceae</taxon>
        <taxon>Halomonas</taxon>
    </lineage>
</organism>
<dbReference type="SUPFAM" id="SSF46785">
    <property type="entry name" value="Winged helix' DNA-binding domain"/>
    <property type="match status" value="1"/>
</dbReference>
<dbReference type="GO" id="GO:0003700">
    <property type="term" value="F:DNA-binding transcription factor activity"/>
    <property type="evidence" value="ECO:0007669"/>
    <property type="project" value="InterPro"/>
</dbReference>